<dbReference type="Gene3D" id="3.90.550.10">
    <property type="entry name" value="Spore Coat Polysaccharide Biosynthesis Protein SpsA, Chain A"/>
    <property type="match status" value="1"/>
</dbReference>
<dbReference type="GO" id="GO:0016757">
    <property type="term" value="F:glycosyltransferase activity"/>
    <property type="evidence" value="ECO:0007669"/>
    <property type="project" value="UniProtKB-KW"/>
</dbReference>
<dbReference type="SUPFAM" id="SSF53448">
    <property type="entry name" value="Nucleotide-diphospho-sugar transferases"/>
    <property type="match status" value="1"/>
</dbReference>
<sequence>MPIISVIVPAYNAERTILKTIESVQQQTFSDFELIVINDGSRDRTLELLDEVKDPRLKVFSYSNGGLPVARNRGISHAAGDFITFLDADDLWTPDKLELQLLALQQHPESGVAYSWTQFMDDKGQYFHGCKPVFYQGNVFADLLLGNFIDSGSNVMIRREAIASVGDFDPTLASCEDWEYWLRLAAKWHFVVVTKPQIFYRQSSGAMSSKIEVMKKYHLIVIERAFKAAPGEVQNLKNKSLANTYQFLAHLGLTRVPGATGAKQAAEHLQSAIHLYPKILLDKTAWILITKLLLIRLLSPRIASYILQSISKVRATRIANTHEEKALISS</sequence>
<dbReference type="PANTHER" id="PTHR43685:SF2">
    <property type="entry name" value="GLYCOSYLTRANSFERASE 2-LIKE DOMAIN-CONTAINING PROTEIN"/>
    <property type="match status" value="1"/>
</dbReference>
<evidence type="ECO:0000313" key="3">
    <source>
        <dbReference type="Proteomes" id="UP001442494"/>
    </source>
</evidence>
<proteinExistence type="predicted"/>
<reference evidence="2 3" key="1">
    <citation type="submission" date="2022-04" db="EMBL/GenBank/DDBJ databases">
        <title>Positive selection, recombination, and allopatry shape intraspecific diversity of widespread and dominant cyanobacteria.</title>
        <authorList>
            <person name="Wei J."/>
            <person name="Shu W."/>
            <person name="Hu C."/>
        </authorList>
    </citation>
    <scope>NUCLEOTIDE SEQUENCE [LARGE SCALE GENOMIC DNA]</scope>
    <source>
        <strain evidence="2 3">GB2-A5</strain>
    </source>
</reference>
<organism evidence="2 3">
    <name type="scientific">Funiculus sociatus GB2-A5</name>
    <dbReference type="NCBI Taxonomy" id="2933946"/>
    <lineage>
        <taxon>Bacteria</taxon>
        <taxon>Bacillati</taxon>
        <taxon>Cyanobacteriota</taxon>
        <taxon>Cyanophyceae</taxon>
        <taxon>Coleofasciculales</taxon>
        <taxon>Coleofasciculaceae</taxon>
        <taxon>Funiculus</taxon>
    </lineage>
</organism>
<name>A0ABV0JKB8_9CYAN</name>
<dbReference type="EMBL" id="JAMPKK010000007">
    <property type="protein sequence ID" value="MEP0863875.1"/>
    <property type="molecule type" value="Genomic_DNA"/>
</dbReference>
<evidence type="ECO:0000313" key="2">
    <source>
        <dbReference type="EMBL" id="MEP0863875.1"/>
    </source>
</evidence>
<dbReference type="InterPro" id="IPR029044">
    <property type="entry name" value="Nucleotide-diphossugar_trans"/>
</dbReference>
<dbReference type="CDD" id="cd00761">
    <property type="entry name" value="Glyco_tranf_GTA_type"/>
    <property type="match status" value="1"/>
</dbReference>
<evidence type="ECO:0000259" key="1">
    <source>
        <dbReference type="Pfam" id="PF10111"/>
    </source>
</evidence>
<keyword evidence="2" id="KW-0328">Glycosyltransferase</keyword>
<accession>A0ABV0JKB8</accession>
<dbReference type="Pfam" id="PF10111">
    <property type="entry name" value="Glyco_tranf_2_2"/>
    <property type="match status" value="1"/>
</dbReference>
<feature type="domain" description="Glycosyltransferase 2-like prokaryotic type" evidence="1">
    <location>
        <begin position="5"/>
        <end position="248"/>
    </location>
</feature>
<dbReference type="Proteomes" id="UP001442494">
    <property type="component" value="Unassembled WGS sequence"/>
</dbReference>
<dbReference type="RefSeq" id="WP_190417478.1">
    <property type="nucleotide sequence ID" value="NZ_JAMPKK010000007.1"/>
</dbReference>
<dbReference type="InterPro" id="IPR050834">
    <property type="entry name" value="Glycosyltransf_2"/>
</dbReference>
<comment type="caution">
    <text evidence="2">The sequence shown here is derived from an EMBL/GenBank/DDBJ whole genome shotgun (WGS) entry which is preliminary data.</text>
</comment>
<keyword evidence="2" id="KW-0808">Transferase</keyword>
<protein>
    <submittedName>
        <fullName evidence="2">Glycosyltransferase</fullName>
        <ecNumber evidence="2">2.4.-.-</ecNumber>
    </submittedName>
</protein>
<dbReference type="EC" id="2.4.-.-" evidence="2"/>
<gene>
    <name evidence="2" type="ORF">NDI37_05270</name>
</gene>
<dbReference type="InterPro" id="IPR019290">
    <property type="entry name" value="GlycosylTrfase-like_prok"/>
</dbReference>
<dbReference type="PANTHER" id="PTHR43685">
    <property type="entry name" value="GLYCOSYLTRANSFERASE"/>
    <property type="match status" value="1"/>
</dbReference>
<keyword evidence="3" id="KW-1185">Reference proteome</keyword>